<gene>
    <name evidence="7" type="ORF">SAMN04488502_101646</name>
</gene>
<protein>
    <recommendedName>
        <fullName evidence="5">Cell division protein FtsA</fullName>
    </recommendedName>
</protein>
<dbReference type="Proteomes" id="UP000214880">
    <property type="component" value="Unassembled WGS sequence"/>
</dbReference>
<evidence type="ECO:0000256" key="5">
    <source>
        <dbReference type="PIRNR" id="PIRNR003101"/>
    </source>
</evidence>
<keyword evidence="1" id="KW-1003">Cell membrane</keyword>
<dbReference type="GO" id="GO:0009898">
    <property type="term" value="C:cytoplasmic side of plasma membrane"/>
    <property type="evidence" value="ECO:0007669"/>
    <property type="project" value="TreeGrafter"/>
</dbReference>
<evidence type="ECO:0000259" key="6">
    <source>
        <dbReference type="SMART" id="SM00842"/>
    </source>
</evidence>
<dbReference type="InterPro" id="IPR003494">
    <property type="entry name" value="SHS2_FtsA"/>
</dbReference>
<evidence type="ECO:0000256" key="4">
    <source>
        <dbReference type="ARBA" id="ARBA00023306"/>
    </source>
</evidence>
<evidence type="ECO:0000256" key="2">
    <source>
        <dbReference type="ARBA" id="ARBA00022618"/>
    </source>
</evidence>
<dbReference type="OrthoDB" id="9768127at2"/>
<dbReference type="SMART" id="SM00842">
    <property type="entry name" value="FtsA"/>
    <property type="match status" value="1"/>
</dbReference>
<dbReference type="PIRSF" id="PIRSF003101">
    <property type="entry name" value="FtsA"/>
    <property type="match status" value="1"/>
</dbReference>
<dbReference type="InterPro" id="IPR050696">
    <property type="entry name" value="FtsA/MreB"/>
</dbReference>
<comment type="subunit">
    <text evidence="5">Interacts with FtsZ.</text>
</comment>
<dbReference type="PANTHER" id="PTHR32432:SF4">
    <property type="entry name" value="CELL DIVISION PROTEIN FTSA"/>
    <property type="match status" value="1"/>
</dbReference>
<dbReference type="InterPro" id="IPR043129">
    <property type="entry name" value="ATPase_NBD"/>
</dbReference>
<dbReference type="Pfam" id="PF02491">
    <property type="entry name" value="SHS2_FTSA"/>
    <property type="match status" value="1"/>
</dbReference>
<dbReference type="RefSeq" id="WP_092068195.1">
    <property type="nucleotide sequence ID" value="NZ_FNHB01000001.1"/>
</dbReference>
<comment type="function">
    <text evidence="5">Cell division protein that is involved in the assembly of the Z ring. May serve as a membrane anchor for the Z ring.</text>
</comment>
<dbReference type="Gene3D" id="3.30.420.40">
    <property type="match status" value="1"/>
</dbReference>
<dbReference type="InterPro" id="IPR020823">
    <property type="entry name" value="Cell_div_FtsA"/>
</dbReference>
<dbReference type="STRING" id="146817.SAMN04488502_101646"/>
<dbReference type="GO" id="GO:0032153">
    <property type="term" value="C:cell division site"/>
    <property type="evidence" value="ECO:0007669"/>
    <property type="project" value="TreeGrafter"/>
</dbReference>
<evidence type="ECO:0000256" key="1">
    <source>
        <dbReference type="ARBA" id="ARBA00022475"/>
    </source>
</evidence>
<dbReference type="SUPFAM" id="SSF53067">
    <property type="entry name" value="Actin-like ATPase domain"/>
    <property type="match status" value="2"/>
</dbReference>
<dbReference type="AlphaFoldDB" id="A0A1G9MC92"/>
<dbReference type="GO" id="GO:0051301">
    <property type="term" value="P:cell division"/>
    <property type="evidence" value="ECO:0007669"/>
    <property type="project" value="UniProtKB-KW"/>
</dbReference>
<proteinExistence type="inferred from homology"/>
<name>A0A1G9MC92_9FIRM</name>
<dbReference type="Pfam" id="PF14450">
    <property type="entry name" value="FtsA"/>
    <property type="match status" value="1"/>
</dbReference>
<dbReference type="PANTHER" id="PTHR32432">
    <property type="entry name" value="CELL DIVISION PROTEIN FTSA-RELATED"/>
    <property type="match status" value="1"/>
</dbReference>
<keyword evidence="8" id="KW-1185">Reference proteome</keyword>
<dbReference type="NCBIfam" id="TIGR01174">
    <property type="entry name" value="ftsA"/>
    <property type="match status" value="1"/>
</dbReference>
<keyword evidence="2 5" id="KW-0132">Cell division</keyword>
<evidence type="ECO:0000313" key="8">
    <source>
        <dbReference type="Proteomes" id="UP000214880"/>
    </source>
</evidence>
<evidence type="ECO:0000256" key="3">
    <source>
        <dbReference type="ARBA" id="ARBA00023136"/>
    </source>
</evidence>
<organism evidence="7 8">
    <name type="scientific">Dendrosporobacter quercicolus</name>
    <dbReference type="NCBI Taxonomy" id="146817"/>
    <lineage>
        <taxon>Bacteria</taxon>
        <taxon>Bacillati</taxon>
        <taxon>Bacillota</taxon>
        <taxon>Negativicutes</taxon>
        <taxon>Selenomonadales</taxon>
        <taxon>Sporomusaceae</taxon>
        <taxon>Dendrosporobacter</taxon>
    </lineage>
</organism>
<keyword evidence="3" id="KW-0472">Membrane</keyword>
<sequence length="400" mass="42379">MGKQDILAIDLGCSLIKAFSGSVDSNGKVVPTGIGVVPTDGFTKGVITNQDSVIKSLKQAVDCVASDTDSINSEIYLGISGMGLEAYKAVGSIALTAGKVVSDRDVDRVCRAAVLASVTEELEVLHVLPECFRVDDEVFSAAPLGKSGQRLLAEVQIVTVPKTMLNSFVQAVEASGIHIARIVANAVVAGAALTAGLPVKPCIVLDIGAGNTDIIMYNEYGKIHKMGSLPLGGDYITSDIMQGVGINYDHAEAIKRYFSKLDKKLHGSGVILDCNDQGTTDKNIAYDFLYNIIESRVEEIVGIIHAYLKPALTEVAAENTYITGGSSLLSSFSECVERIFEMPAGQAAAPQGLSPEYFSPINTACYGVLDYAAASQAPAEGTGNSISLWTKVRRFFRPAR</sequence>
<comment type="similarity">
    <text evidence="5">Belongs to the FtsA/MreB family.</text>
</comment>
<keyword evidence="4 5" id="KW-0131">Cell cycle</keyword>
<reference evidence="7 8" key="1">
    <citation type="submission" date="2016-10" db="EMBL/GenBank/DDBJ databases">
        <authorList>
            <person name="de Groot N.N."/>
        </authorList>
    </citation>
    <scope>NUCLEOTIDE SEQUENCE [LARGE SCALE GENOMIC DNA]</scope>
    <source>
        <strain evidence="7 8">DSM 1736</strain>
    </source>
</reference>
<feature type="domain" description="SHS2" evidence="6">
    <location>
        <begin position="6"/>
        <end position="193"/>
    </location>
</feature>
<dbReference type="EMBL" id="FNHB01000001">
    <property type="protein sequence ID" value="SDL71878.1"/>
    <property type="molecule type" value="Genomic_DNA"/>
</dbReference>
<accession>A0A1G9MC92</accession>
<evidence type="ECO:0000313" key="7">
    <source>
        <dbReference type="EMBL" id="SDL71878.1"/>
    </source>
</evidence>